<dbReference type="SUPFAM" id="SSF55729">
    <property type="entry name" value="Acyl-CoA N-acyltransferases (Nat)"/>
    <property type="match status" value="1"/>
</dbReference>
<feature type="domain" description="N-acetyltransferase" evidence="1">
    <location>
        <begin position="9"/>
        <end position="173"/>
    </location>
</feature>
<evidence type="ECO:0000259" key="1">
    <source>
        <dbReference type="PROSITE" id="PS51186"/>
    </source>
</evidence>
<evidence type="ECO:0000313" key="2">
    <source>
        <dbReference type="EMBL" id="MCB2376668.1"/>
    </source>
</evidence>
<name>A0ABS8A8F2_9BACT</name>
<dbReference type="InterPro" id="IPR016181">
    <property type="entry name" value="Acyl_CoA_acyltransferase"/>
</dbReference>
<keyword evidence="3" id="KW-1185">Reference proteome</keyword>
<comment type="caution">
    <text evidence="2">The sequence shown here is derived from an EMBL/GenBank/DDBJ whole genome shotgun (WGS) entry which is preliminary data.</text>
</comment>
<protein>
    <submittedName>
        <fullName evidence="2">GNAT family N-acetyltransferase</fullName>
    </submittedName>
</protein>
<sequence>MDSLETSRLLLRPVLPEDAPGILALDSDPEVLRYVPGLLMSTLAEAAATVDYIRRQYEQNGIGRWAVVRRDTQEFIGWCGLKLMNDHVVNGRTNYYDIGYRLLRAHWGQGYATEAARASFRYAFEQMQLPELHATAMRANRASCRILEQLGLEKQAEFEQDGALWHWYTKLAETTNPG</sequence>
<dbReference type="PROSITE" id="PS51186">
    <property type="entry name" value="GNAT"/>
    <property type="match status" value="1"/>
</dbReference>
<dbReference type="PANTHER" id="PTHR43792:SF16">
    <property type="entry name" value="N-ACETYLTRANSFERASE DOMAIN-CONTAINING PROTEIN"/>
    <property type="match status" value="1"/>
</dbReference>
<dbReference type="PANTHER" id="PTHR43792">
    <property type="entry name" value="GNAT FAMILY, PUTATIVE (AFU_ORTHOLOGUE AFUA_3G00765)-RELATED-RELATED"/>
    <property type="match status" value="1"/>
</dbReference>
<dbReference type="Pfam" id="PF13302">
    <property type="entry name" value="Acetyltransf_3"/>
    <property type="match status" value="1"/>
</dbReference>
<dbReference type="InterPro" id="IPR051531">
    <property type="entry name" value="N-acetyltransferase"/>
</dbReference>
<reference evidence="2" key="1">
    <citation type="submission" date="2021-10" db="EMBL/GenBank/DDBJ databases">
        <authorList>
            <person name="Dean J.D."/>
            <person name="Kim M.K."/>
            <person name="Newey C.N."/>
            <person name="Stoker T.S."/>
            <person name="Thompson D.W."/>
            <person name="Grose J.H."/>
        </authorList>
    </citation>
    <scope>NUCLEOTIDE SEQUENCE</scope>
    <source>
        <strain evidence="2">BT635</strain>
    </source>
</reference>
<proteinExistence type="predicted"/>
<dbReference type="Proteomes" id="UP001165297">
    <property type="component" value="Unassembled WGS sequence"/>
</dbReference>
<accession>A0ABS8A8F2</accession>
<gene>
    <name evidence="2" type="ORF">LGH70_03705</name>
</gene>
<evidence type="ECO:0000313" key="3">
    <source>
        <dbReference type="Proteomes" id="UP001165297"/>
    </source>
</evidence>
<organism evidence="2 3">
    <name type="scientific">Hymenobacter nitidus</name>
    <dbReference type="NCBI Taxonomy" id="2880929"/>
    <lineage>
        <taxon>Bacteria</taxon>
        <taxon>Pseudomonadati</taxon>
        <taxon>Bacteroidota</taxon>
        <taxon>Cytophagia</taxon>
        <taxon>Cytophagales</taxon>
        <taxon>Hymenobacteraceae</taxon>
        <taxon>Hymenobacter</taxon>
    </lineage>
</organism>
<dbReference type="EMBL" id="JAJADQ010000002">
    <property type="protein sequence ID" value="MCB2376668.1"/>
    <property type="molecule type" value="Genomic_DNA"/>
</dbReference>
<dbReference type="RefSeq" id="WP_226182824.1">
    <property type="nucleotide sequence ID" value="NZ_JAJADQ010000002.1"/>
</dbReference>
<dbReference type="Gene3D" id="3.40.630.30">
    <property type="match status" value="1"/>
</dbReference>
<dbReference type="InterPro" id="IPR000182">
    <property type="entry name" value="GNAT_dom"/>
</dbReference>